<feature type="domain" description="Phosphofurin acidic cluster sorting protein 1/2 N-terminal C2" evidence="5">
    <location>
        <begin position="8"/>
        <end position="170"/>
    </location>
</feature>
<feature type="compositionally biased region" description="Polar residues" evidence="3">
    <location>
        <begin position="664"/>
        <end position="681"/>
    </location>
</feature>
<evidence type="ECO:0008006" key="8">
    <source>
        <dbReference type="Google" id="ProtNLM"/>
    </source>
</evidence>
<dbReference type="EMBL" id="CADEPM010000001">
    <property type="protein sequence ID" value="CAB3396760.1"/>
    <property type="molecule type" value="Genomic_DNA"/>
</dbReference>
<feature type="compositionally biased region" description="Acidic residues" evidence="3">
    <location>
        <begin position="185"/>
        <end position="203"/>
    </location>
</feature>
<dbReference type="InterPro" id="IPR057541">
    <property type="entry name" value="PACS1/2_N"/>
</dbReference>
<comment type="similarity">
    <text evidence="1">Belongs to the PACS family.</text>
</comment>
<keyword evidence="7" id="KW-1185">Reference proteome</keyword>
<name>A0A8S1E778_9PELO</name>
<dbReference type="GO" id="GO:0072659">
    <property type="term" value="P:protein localization to plasma membrane"/>
    <property type="evidence" value="ECO:0007669"/>
    <property type="project" value="TreeGrafter"/>
</dbReference>
<accession>A0A8S1E778</accession>
<gene>
    <name evidence="6" type="ORF">CBOVIS_LOCUS272</name>
</gene>
<dbReference type="AlphaFoldDB" id="A0A8S1E778"/>
<evidence type="ECO:0000256" key="1">
    <source>
        <dbReference type="ARBA" id="ARBA00008590"/>
    </source>
</evidence>
<protein>
    <recommendedName>
        <fullName evidence="8">Phosphofurin acidic cluster sorting protein 2</fullName>
    </recommendedName>
</protein>
<sequence>MENSNLLAMRLFATWDVDRATPSTVPRIFNVSINRIVLDGVPPQLTSINVTAKLPLSKRNRSLRSNEIKVTPCHGRIDLNCDISFTIQYPHFLKRKANILQIMIQRRRKYKNRLPGGFKDIAAGVINLSSVMQQGGLKEIPLCALDPDDTKGATITVGRMMFTSCYSQAPEQIEDRDKTQKVADDSEEDTETDYDDVPLDELADMPTSSRSLKNNNPERRQRQKNIKQKLSKLIRRFKLPPDNRAINRDPGDDDGDMFDDLSDFSDSGPEMMLNDDSSICSNPRPCLQPFFTRSREILPAIYDGQEVEASESEGDREEGWSSEADNMKENAHQIVRVGLSQNDSVGSSCADNAQTPRRNPNRTICASYTPACLPHSNTTHSIGKNEIHRGTSLPDQLSSILGANISSEGDVVWMCNISEFTSFAELCNSIPLVNCPTAQHVKQAMNHIVSRILSFCHSNSSNPPMTTIGVIGSDRIFARVLRAYVDSLAHKSSSNWLKYIQFLPIPSTSSMFYRHIEGCDPQLDNLCRDLWDRFNDMTPSEKLSMGQKLSAWSNNKNVARLNLPIGEAMLQLVADKDPDLGRIFLPFLCEVRVGKPQIDSTLIGTDDDSGGNVATQNAAISPRDEKDSSRGETSPPQSPHLRNADGQELSLDFLINNNLTSFSNSNGLEVPSGNNLSNTPTPKKDRITNKAHFKTLIVSRQVNNNLLTLTYLKEKRKDKMLQKLGMKKGQKVDCEVTPNQVLSVGRVLCSASGKHNDLTIFVDGTAYSGVRYFQASPQWQTHIKSFPIALLSTNPN</sequence>
<dbReference type="OrthoDB" id="28829at2759"/>
<dbReference type="PANTHER" id="PTHR13280">
    <property type="entry name" value="PHOSPHOFURIN ACIDIC CLUSTER SORTING PROTEIN"/>
    <property type="match status" value="1"/>
</dbReference>
<dbReference type="InterPro" id="IPR019381">
    <property type="entry name" value="PACS1/2_C"/>
</dbReference>
<feature type="compositionally biased region" description="Polar residues" evidence="3">
    <location>
        <begin position="206"/>
        <end position="215"/>
    </location>
</feature>
<proteinExistence type="inferred from homology"/>
<keyword evidence="2" id="KW-0597">Phosphoprotein</keyword>
<reference evidence="6 7" key="1">
    <citation type="submission" date="2020-04" db="EMBL/GenBank/DDBJ databases">
        <authorList>
            <person name="Laetsch R D."/>
            <person name="Stevens L."/>
            <person name="Kumar S."/>
            <person name="Blaxter L. M."/>
        </authorList>
    </citation>
    <scope>NUCLEOTIDE SEQUENCE [LARGE SCALE GENOMIC DNA]</scope>
</reference>
<organism evidence="6 7">
    <name type="scientific">Caenorhabditis bovis</name>
    <dbReference type="NCBI Taxonomy" id="2654633"/>
    <lineage>
        <taxon>Eukaryota</taxon>
        <taxon>Metazoa</taxon>
        <taxon>Ecdysozoa</taxon>
        <taxon>Nematoda</taxon>
        <taxon>Chromadorea</taxon>
        <taxon>Rhabditida</taxon>
        <taxon>Rhabditina</taxon>
        <taxon>Rhabditomorpha</taxon>
        <taxon>Rhabditoidea</taxon>
        <taxon>Rhabditidae</taxon>
        <taxon>Peloderinae</taxon>
        <taxon>Caenorhabditis</taxon>
    </lineage>
</organism>
<evidence type="ECO:0000259" key="5">
    <source>
        <dbReference type="Pfam" id="PF25332"/>
    </source>
</evidence>
<feature type="compositionally biased region" description="Basic and acidic residues" evidence="3">
    <location>
        <begin position="173"/>
        <end position="184"/>
    </location>
</feature>
<comment type="caution">
    <text evidence="6">The sequence shown here is derived from an EMBL/GenBank/DDBJ whole genome shotgun (WGS) entry which is preliminary data.</text>
</comment>
<dbReference type="Pfam" id="PF10254">
    <property type="entry name" value="Pacs-1"/>
    <property type="match status" value="1"/>
</dbReference>
<feature type="region of interest" description="Disordered" evidence="3">
    <location>
        <begin position="664"/>
        <end position="686"/>
    </location>
</feature>
<feature type="compositionally biased region" description="Basic residues" evidence="3">
    <location>
        <begin position="221"/>
        <end position="232"/>
    </location>
</feature>
<dbReference type="Proteomes" id="UP000494206">
    <property type="component" value="Unassembled WGS sequence"/>
</dbReference>
<evidence type="ECO:0000313" key="6">
    <source>
        <dbReference type="EMBL" id="CAB3396760.1"/>
    </source>
</evidence>
<feature type="region of interest" description="Disordered" evidence="3">
    <location>
        <begin position="601"/>
        <end position="644"/>
    </location>
</feature>
<evidence type="ECO:0000256" key="3">
    <source>
        <dbReference type="SAM" id="MobiDB-lite"/>
    </source>
</evidence>
<evidence type="ECO:0000313" key="7">
    <source>
        <dbReference type="Proteomes" id="UP000494206"/>
    </source>
</evidence>
<evidence type="ECO:0000259" key="4">
    <source>
        <dbReference type="Pfam" id="PF10254"/>
    </source>
</evidence>
<evidence type="ECO:0000256" key="2">
    <source>
        <dbReference type="ARBA" id="ARBA00022553"/>
    </source>
</evidence>
<dbReference type="PANTHER" id="PTHR13280:SF17">
    <property type="entry name" value="KRUEPPEL TARGET AT 95D, ISOFORM A"/>
    <property type="match status" value="1"/>
</dbReference>
<feature type="region of interest" description="Disordered" evidence="3">
    <location>
        <begin position="170"/>
        <end position="232"/>
    </location>
</feature>
<feature type="domain" description="Phosphofurin acidic cluster sorting protein 1/2 C-terminal" evidence="4">
    <location>
        <begin position="395"/>
        <end position="793"/>
    </location>
</feature>
<dbReference type="Pfam" id="PF25332">
    <property type="entry name" value="C2_PACS_N"/>
    <property type="match status" value="1"/>
</dbReference>